<dbReference type="GO" id="GO:0015627">
    <property type="term" value="C:type II protein secretion system complex"/>
    <property type="evidence" value="ECO:0007669"/>
    <property type="project" value="InterPro"/>
</dbReference>
<keyword evidence="6 12" id="KW-0732">Signal</keyword>
<proteinExistence type="inferred from homology"/>
<dbReference type="KEGG" id="odi:ODI_R2050"/>
<keyword evidence="5" id="KW-0812">Transmembrane</keyword>
<evidence type="ECO:0000256" key="1">
    <source>
        <dbReference type="ARBA" id="ARBA00004442"/>
    </source>
</evidence>
<keyword evidence="16" id="KW-1185">Reference proteome</keyword>
<evidence type="ECO:0000259" key="13">
    <source>
        <dbReference type="PROSITE" id="PS51724"/>
    </source>
</evidence>
<gene>
    <name evidence="14" type="ORF">ODI_01971</name>
    <name evidence="15" type="ORF">ODI_R2050</name>
</gene>
<evidence type="ECO:0000256" key="8">
    <source>
        <dbReference type="ARBA" id="ARBA00023136"/>
    </source>
</evidence>
<keyword evidence="3 10" id="KW-0813">Transport</keyword>
<evidence type="ECO:0000256" key="6">
    <source>
        <dbReference type="ARBA" id="ARBA00022729"/>
    </source>
</evidence>
<dbReference type="AlphaFoldDB" id="A0A1C3K587"/>
<feature type="compositionally biased region" description="Gly residues" evidence="11">
    <location>
        <begin position="390"/>
        <end position="399"/>
    </location>
</feature>
<dbReference type="EMBL" id="FLRC01000038">
    <property type="protein sequence ID" value="SBT26680.1"/>
    <property type="molecule type" value="Genomic_DNA"/>
</dbReference>
<keyword evidence="4" id="KW-1134">Transmembrane beta strand</keyword>
<dbReference type="InterPro" id="IPR005644">
    <property type="entry name" value="NolW-like"/>
</dbReference>
<evidence type="ECO:0000256" key="5">
    <source>
        <dbReference type="ARBA" id="ARBA00022692"/>
    </source>
</evidence>
<dbReference type="InterPro" id="IPR013356">
    <property type="entry name" value="T2SS_GspD"/>
</dbReference>
<dbReference type="InterPro" id="IPR001775">
    <property type="entry name" value="GspD/PilQ"/>
</dbReference>
<evidence type="ECO:0000313" key="14">
    <source>
        <dbReference type="EMBL" id="SBT26680.1"/>
    </source>
</evidence>
<keyword evidence="9" id="KW-0998">Cell outer membrane</keyword>
<dbReference type="PANTHER" id="PTHR30332:SF24">
    <property type="entry name" value="SECRETIN GSPD-RELATED"/>
    <property type="match status" value="1"/>
</dbReference>
<feature type="region of interest" description="Disordered" evidence="11">
    <location>
        <begin position="766"/>
        <end position="828"/>
    </location>
</feature>
<dbReference type="InterPro" id="IPR007730">
    <property type="entry name" value="SPOR-like_dom"/>
</dbReference>
<dbReference type="InterPro" id="IPR049371">
    <property type="entry name" value="GspD-like_N0"/>
</dbReference>
<evidence type="ECO:0000256" key="4">
    <source>
        <dbReference type="ARBA" id="ARBA00022452"/>
    </source>
</evidence>
<feature type="signal peptide" evidence="12">
    <location>
        <begin position="1"/>
        <end position="39"/>
    </location>
</feature>
<dbReference type="InterPro" id="IPR004846">
    <property type="entry name" value="T2SS/T3SS_dom"/>
</dbReference>
<accession>A0A1C3K587</accession>
<dbReference type="InterPro" id="IPR038591">
    <property type="entry name" value="NolW-like_sf"/>
</dbReference>
<evidence type="ECO:0000256" key="11">
    <source>
        <dbReference type="SAM" id="MobiDB-lite"/>
    </source>
</evidence>
<protein>
    <submittedName>
        <fullName evidence="14">General secretion pathway protein D</fullName>
    </submittedName>
</protein>
<feature type="region of interest" description="Disordered" evidence="11">
    <location>
        <begin position="374"/>
        <end position="438"/>
    </location>
</feature>
<dbReference type="Pfam" id="PF00263">
    <property type="entry name" value="Secretin"/>
    <property type="match status" value="1"/>
</dbReference>
<organism evidence="14 16">
    <name type="scientific">Orrella dioscoreae</name>
    <dbReference type="NCBI Taxonomy" id="1851544"/>
    <lineage>
        <taxon>Bacteria</taxon>
        <taxon>Pseudomonadati</taxon>
        <taxon>Pseudomonadota</taxon>
        <taxon>Betaproteobacteria</taxon>
        <taxon>Burkholderiales</taxon>
        <taxon>Alcaligenaceae</taxon>
        <taxon>Orrella</taxon>
    </lineage>
</organism>
<name>A0A1C3K587_9BURK</name>
<keyword evidence="7" id="KW-0653">Protein transport</keyword>
<dbReference type="PANTHER" id="PTHR30332">
    <property type="entry name" value="PROBABLE GENERAL SECRETION PATHWAY PROTEIN D"/>
    <property type="match status" value="1"/>
</dbReference>
<dbReference type="GO" id="GO:0015628">
    <property type="term" value="P:protein secretion by the type II secretion system"/>
    <property type="evidence" value="ECO:0007669"/>
    <property type="project" value="InterPro"/>
</dbReference>
<comment type="similarity">
    <text evidence="2">Belongs to the bacterial secretin family. GSP D subfamily.</text>
</comment>
<feature type="chain" id="PRO_5015062667" evidence="12">
    <location>
        <begin position="40"/>
        <end position="920"/>
    </location>
</feature>
<evidence type="ECO:0000256" key="2">
    <source>
        <dbReference type="ARBA" id="ARBA00006980"/>
    </source>
</evidence>
<dbReference type="STRING" id="1851544.ODI_01971"/>
<evidence type="ECO:0000256" key="12">
    <source>
        <dbReference type="SAM" id="SignalP"/>
    </source>
</evidence>
<evidence type="ECO:0000313" key="16">
    <source>
        <dbReference type="Proteomes" id="UP000078558"/>
    </source>
</evidence>
<evidence type="ECO:0000256" key="10">
    <source>
        <dbReference type="RuleBase" id="RU004004"/>
    </source>
</evidence>
<dbReference type="PRINTS" id="PR00811">
    <property type="entry name" value="BCTERIALGSPD"/>
</dbReference>
<sequence length="920" mass="95552">MMPMRAPHLSRSLQPAPRRAPLALALASALLLLAGCATDKQQRPAPMALPDSPLVRATTDGGTPATVSGVSGAPVRMQEAPRQRDLGPLRVRNEPTRAVAAAEAAGAQDSGERVTLNFVEADLPAVVRALARFTGRNFIVDPRVKGQLTLVSEAPVTSRTAYDMLVAALRMQGFAIAESDGISRVVPEADAKLLGGVVTDGSGSPTGSGGLVTRVFALQYENAANLVPVLRPMIAPSNPINAYPNNNTLVVTDYADNMARIAQVIAGIDTPASLNADIIPVNHGVASDIAVLVGQLLDAPQGAAGNDASQRVTVIADPRSNSVLVRASSPARAQLARELVRRMDSPNTRPGNLHVVYLRNAQAVKLAEVLRGTLTGQSGNPTGGESSLSSGGGSAGGAFGSSNRNTGTNNASTARNGMGGAFGDSNTSGAMGGSGQLGGGNTTQSVAFSAGGATVQADPTTNTLIISAPEPLYRSLREVIDQLDQRRAQVLVETLIVEISSENAAEFGIQWMTGGGGLDGNGTSFIGGANFGGTGLNPNAGTTIDALGAGLSLGVVRGTVNVLGQQIVNLGVLATALQRVSGTNILSTPNLLTLDNEQASIIVGRTVPFVTGSYVTNSGDGAGNPFQTIEREDVGLTLRLRPQISEGGTVKLDLYQEVSSIDEAVQSTAGIITRKRALETSVLVDNGQIIVLGGLLEDTSSDSTQSVPLLGDLPLIGSLFRYDRRQRSKTNLMIFLRPHIVRSAQDSSRVSLDRYDYMRRLQDNARPESHFALPDTDTPQLPALDDKGQPVSLDLRPGNVDDTLRHGTPPATAETVERHAAPVQPPVPAAPVGGPPRIASTAAEDVPQDGPARVLEVANAATPDEAQRIVKRIRATGLNAYTQVAPGGTGTLVRTRVANNESVQAAQALLRGLGYNAQPL</sequence>
<evidence type="ECO:0000313" key="15">
    <source>
        <dbReference type="EMBL" id="SOE49402.1"/>
    </source>
</evidence>
<dbReference type="Pfam" id="PF21305">
    <property type="entry name" value="type_II_gspD_N0"/>
    <property type="match status" value="1"/>
</dbReference>
<feature type="compositionally biased region" description="Polar residues" evidence="11">
    <location>
        <begin position="403"/>
        <end position="415"/>
    </location>
</feature>
<dbReference type="EMBL" id="LT907988">
    <property type="protein sequence ID" value="SOE49402.1"/>
    <property type="molecule type" value="Genomic_DNA"/>
</dbReference>
<dbReference type="GO" id="GO:0009279">
    <property type="term" value="C:cell outer membrane"/>
    <property type="evidence" value="ECO:0007669"/>
    <property type="project" value="UniProtKB-SubCell"/>
</dbReference>
<dbReference type="Proteomes" id="UP000078558">
    <property type="component" value="Chromosome I"/>
</dbReference>
<keyword evidence="8" id="KW-0472">Membrane</keyword>
<evidence type="ECO:0000256" key="9">
    <source>
        <dbReference type="ARBA" id="ARBA00023237"/>
    </source>
</evidence>
<dbReference type="GO" id="GO:0042834">
    <property type="term" value="F:peptidoglycan binding"/>
    <property type="evidence" value="ECO:0007669"/>
    <property type="project" value="InterPro"/>
</dbReference>
<comment type="subcellular location">
    <subcellularLocation>
        <location evidence="1 10">Cell outer membrane</location>
    </subcellularLocation>
</comment>
<dbReference type="Pfam" id="PF03958">
    <property type="entry name" value="Secretin_N"/>
    <property type="match status" value="3"/>
</dbReference>
<reference evidence="15 16" key="2">
    <citation type="submission" date="2017-08" db="EMBL/GenBank/DDBJ databases">
        <authorList>
            <person name="de Groot N.N."/>
        </authorList>
    </citation>
    <scope>NUCLEOTIDE SEQUENCE [LARGE SCALE GENOMIC DNA]</scope>
    <source>
        <strain evidence="15">Orrdi1</strain>
    </source>
</reference>
<dbReference type="InterPro" id="IPR050810">
    <property type="entry name" value="Bact_Secretion_Sys_Channel"/>
</dbReference>
<evidence type="ECO:0000256" key="7">
    <source>
        <dbReference type="ARBA" id="ARBA00022927"/>
    </source>
</evidence>
<dbReference type="PROSITE" id="PS51724">
    <property type="entry name" value="SPOR"/>
    <property type="match status" value="1"/>
</dbReference>
<evidence type="ECO:0000256" key="3">
    <source>
        <dbReference type="ARBA" id="ARBA00022448"/>
    </source>
</evidence>
<feature type="region of interest" description="Disordered" evidence="11">
    <location>
        <begin position="43"/>
        <end position="78"/>
    </location>
</feature>
<feature type="domain" description="SPOR" evidence="13">
    <location>
        <begin position="847"/>
        <end position="920"/>
    </location>
</feature>
<reference evidence="14 16" key="1">
    <citation type="submission" date="2016-06" db="EMBL/GenBank/DDBJ databases">
        <authorList>
            <person name="Kjaerup R.B."/>
            <person name="Dalgaard T.S."/>
            <person name="Juul-Madsen H.R."/>
        </authorList>
    </citation>
    <scope>NUCLEOTIDE SEQUENCE [LARGE SCALE GENOMIC DNA]</scope>
    <source>
        <strain evidence="14">Orrdi1</strain>
    </source>
</reference>
<dbReference type="Gene3D" id="3.30.1370.120">
    <property type="match status" value="3"/>
</dbReference>
<dbReference type="NCBIfam" id="TIGR02517">
    <property type="entry name" value="type_II_gspD"/>
    <property type="match status" value="1"/>
</dbReference>